<evidence type="ECO:0000313" key="7">
    <source>
        <dbReference type="EMBL" id="CAF3951873.1"/>
    </source>
</evidence>
<evidence type="ECO:0000313" key="4">
    <source>
        <dbReference type="EMBL" id="CAF0947533.1"/>
    </source>
</evidence>
<dbReference type="AlphaFoldDB" id="A0A814CVQ5"/>
<dbReference type="PROSITE" id="PS50053">
    <property type="entry name" value="UBIQUITIN_2"/>
    <property type="match status" value="1"/>
</dbReference>
<dbReference type="EMBL" id="CAJNOQ010002251">
    <property type="protein sequence ID" value="CAF0947533.1"/>
    <property type="molecule type" value="Genomic_DNA"/>
</dbReference>
<sequence length="366" mass="41763">MISTMLIEGIGDDVIIVATILFFVCVIAFAWLSTYVNHIHFPTTLFIIERRSRRRNSQHDTTTETASDIQVQTDEHQPDSNNHNGLVRETINEALNYDLQDHHFPSGSETQTEVDSDLESSENEESFLSDPLTTNSAESSVVTCACPSPSSQDRITDESNDLSKRNQNNDNDKTTNSDVPLLVNENSLHILIKFLNDTQKAILFSLYDVYFRLYFADELADNKSVRFIYQGRVLDDKYTLRSYNIKDQTTIHCQISQVGRLSPTTSTQQQQNNSQQTYDHPYIDSALIDTSSFLILLLGLMLCVVWFLRVKCRQLFTPISTLMLIIITLMFLIFTFGTYVSPRLRQTTRTISVTSPTSHVQHVHID</sequence>
<keyword evidence="8" id="KW-1185">Reference proteome</keyword>
<evidence type="ECO:0000313" key="8">
    <source>
        <dbReference type="Proteomes" id="UP000663829"/>
    </source>
</evidence>
<proteinExistence type="predicted"/>
<dbReference type="GO" id="GO:0036503">
    <property type="term" value="P:ERAD pathway"/>
    <property type="evidence" value="ECO:0007669"/>
    <property type="project" value="InterPro"/>
</dbReference>
<reference evidence="4" key="1">
    <citation type="submission" date="2021-02" db="EMBL/GenBank/DDBJ databases">
        <authorList>
            <person name="Nowell W R."/>
        </authorList>
    </citation>
    <scope>NUCLEOTIDE SEQUENCE</scope>
</reference>
<evidence type="ECO:0000256" key="1">
    <source>
        <dbReference type="SAM" id="MobiDB-lite"/>
    </source>
</evidence>
<feature type="compositionally biased region" description="Polar residues" evidence="1">
    <location>
        <begin position="63"/>
        <end position="72"/>
    </location>
</feature>
<feature type="domain" description="Ubiquitin-like" evidence="3">
    <location>
        <begin position="226"/>
        <end position="260"/>
    </location>
</feature>
<dbReference type="InterPro" id="IPR000626">
    <property type="entry name" value="Ubiquitin-like_dom"/>
</dbReference>
<dbReference type="EMBL" id="CAJOBA010029800">
    <property type="protein sequence ID" value="CAF3951873.1"/>
    <property type="molecule type" value="Genomic_DNA"/>
</dbReference>
<feature type="region of interest" description="Disordered" evidence="1">
    <location>
        <begin position="53"/>
        <end position="85"/>
    </location>
</feature>
<dbReference type="Pfam" id="PF00240">
    <property type="entry name" value="ubiquitin"/>
    <property type="match status" value="1"/>
</dbReference>
<dbReference type="Proteomes" id="UP000681722">
    <property type="component" value="Unassembled WGS sequence"/>
</dbReference>
<feature type="compositionally biased region" description="Polar residues" evidence="1">
    <location>
        <begin position="131"/>
        <end position="153"/>
    </location>
</feature>
<feature type="compositionally biased region" description="Acidic residues" evidence="1">
    <location>
        <begin position="112"/>
        <end position="127"/>
    </location>
</feature>
<evidence type="ECO:0000259" key="3">
    <source>
        <dbReference type="PROSITE" id="PS50053"/>
    </source>
</evidence>
<feature type="region of interest" description="Disordered" evidence="1">
    <location>
        <begin position="100"/>
        <end position="179"/>
    </location>
</feature>
<dbReference type="Gene3D" id="3.10.20.90">
    <property type="entry name" value="Phosphatidylinositol 3-kinase Catalytic Subunit, Chain A, domain 1"/>
    <property type="match status" value="1"/>
</dbReference>
<keyword evidence="2" id="KW-0812">Transmembrane</keyword>
<feature type="transmembrane region" description="Helical" evidence="2">
    <location>
        <begin position="14"/>
        <end position="32"/>
    </location>
</feature>
<organism evidence="4 8">
    <name type="scientific">Didymodactylos carnosus</name>
    <dbReference type="NCBI Taxonomy" id="1234261"/>
    <lineage>
        <taxon>Eukaryota</taxon>
        <taxon>Metazoa</taxon>
        <taxon>Spiralia</taxon>
        <taxon>Gnathifera</taxon>
        <taxon>Rotifera</taxon>
        <taxon>Eurotatoria</taxon>
        <taxon>Bdelloidea</taxon>
        <taxon>Philodinida</taxon>
        <taxon>Philodinidae</taxon>
        <taxon>Didymodactylos</taxon>
    </lineage>
</organism>
<dbReference type="OrthoDB" id="161999at2759"/>
<protein>
    <recommendedName>
        <fullName evidence="3">Ubiquitin-like domain-containing protein</fullName>
    </recommendedName>
</protein>
<dbReference type="InterPro" id="IPR040352">
    <property type="entry name" value="TMUB1/2"/>
</dbReference>
<name>A0A814CVQ5_9BILA</name>
<accession>A0A814CVQ5</accession>
<dbReference type="SUPFAM" id="SSF54236">
    <property type="entry name" value="Ubiquitin-like"/>
    <property type="match status" value="1"/>
</dbReference>
<evidence type="ECO:0000313" key="6">
    <source>
        <dbReference type="EMBL" id="CAF3723593.1"/>
    </source>
</evidence>
<dbReference type="PANTHER" id="PTHR14557:SF5">
    <property type="entry name" value="UBIQUITIN-LIKE DOMAIN-CONTAINING PROTEIN"/>
    <property type="match status" value="1"/>
</dbReference>
<dbReference type="InterPro" id="IPR029071">
    <property type="entry name" value="Ubiquitin-like_domsf"/>
</dbReference>
<dbReference type="EMBL" id="CAJOBC010002251">
    <property type="protein sequence ID" value="CAF3723593.1"/>
    <property type="molecule type" value="Genomic_DNA"/>
</dbReference>
<comment type="caution">
    <text evidence="4">The sequence shown here is derived from an EMBL/GenBank/DDBJ whole genome shotgun (WGS) entry which is preliminary data.</text>
</comment>
<dbReference type="Proteomes" id="UP000677228">
    <property type="component" value="Unassembled WGS sequence"/>
</dbReference>
<feature type="compositionally biased region" description="Basic and acidic residues" evidence="1">
    <location>
        <begin position="154"/>
        <end position="164"/>
    </location>
</feature>
<feature type="transmembrane region" description="Helical" evidence="2">
    <location>
        <begin position="319"/>
        <end position="340"/>
    </location>
</feature>
<dbReference type="EMBL" id="CAJNOK010011776">
    <property type="protein sequence ID" value="CAF1148261.1"/>
    <property type="molecule type" value="Genomic_DNA"/>
</dbReference>
<feature type="transmembrane region" description="Helical" evidence="2">
    <location>
        <begin position="286"/>
        <end position="307"/>
    </location>
</feature>
<keyword evidence="2" id="KW-1133">Transmembrane helix</keyword>
<keyword evidence="2" id="KW-0472">Membrane</keyword>
<gene>
    <name evidence="4" type="ORF">GPM918_LOCUS11057</name>
    <name evidence="5" type="ORF">OVA965_LOCUS21471</name>
    <name evidence="6" type="ORF">SRO942_LOCUS11058</name>
    <name evidence="7" type="ORF">TMI583_LOCUS22125</name>
</gene>
<dbReference type="Proteomes" id="UP000663829">
    <property type="component" value="Unassembled WGS sequence"/>
</dbReference>
<dbReference type="Proteomes" id="UP000682733">
    <property type="component" value="Unassembled WGS sequence"/>
</dbReference>
<evidence type="ECO:0000256" key="2">
    <source>
        <dbReference type="SAM" id="Phobius"/>
    </source>
</evidence>
<dbReference type="PANTHER" id="PTHR14557">
    <property type="entry name" value="PROTEIN C7ORF21"/>
    <property type="match status" value="1"/>
</dbReference>
<evidence type="ECO:0000313" key="5">
    <source>
        <dbReference type="EMBL" id="CAF1148261.1"/>
    </source>
</evidence>